<reference evidence="2 3" key="1">
    <citation type="submission" date="2019-12" db="EMBL/GenBank/DDBJ databases">
        <title>Genomic-based taxomic classification of the family Erythrobacteraceae.</title>
        <authorList>
            <person name="Xu L."/>
        </authorList>
    </citation>
    <scope>NUCLEOTIDE SEQUENCE [LARGE SCALE GENOMIC DNA]</scope>
    <source>
        <strain evidence="2 3">MCCC 1K01500</strain>
    </source>
</reference>
<evidence type="ECO:0000313" key="2">
    <source>
        <dbReference type="EMBL" id="MXO59576.1"/>
    </source>
</evidence>
<evidence type="ECO:0000313" key="3">
    <source>
        <dbReference type="Proteomes" id="UP000433652"/>
    </source>
</evidence>
<feature type="compositionally biased region" description="Pro residues" evidence="1">
    <location>
        <begin position="16"/>
        <end position="28"/>
    </location>
</feature>
<dbReference type="AlphaFoldDB" id="A0A6I4SXJ2"/>
<proteinExistence type="predicted"/>
<protein>
    <submittedName>
        <fullName evidence="2">Uncharacterized protein</fullName>
    </submittedName>
</protein>
<comment type="caution">
    <text evidence="2">The sequence shown here is derived from an EMBL/GenBank/DDBJ whole genome shotgun (WGS) entry which is preliminary data.</text>
</comment>
<organism evidence="2 3">
    <name type="scientific">Croceibacterium salegens</name>
    <dbReference type="NCBI Taxonomy" id="1737568"/>
    <lineage>
        <taxon>Bacteria</taxon>
        <taxon>Pseudomonadati</taxon>
        <taxon>Pseudomonadota</taxon>
        <taxon>Alphaproteobacteria</taxon>
        <taxon>Sphingomonadales</taxon>
        <taxon>Erythrobacteraceae</taxon>
        <taxon>Croceibacterium</taxon>
    </lineage>
</organism>
<dbReference type="RefSeq" id="WP_159794121.1">
    <property type="nucleotide sequence ID" value="NZ_WTYM01000036.1"/>
</dbReference>
<gene>
    <name evidence="2" type="ORF">GRI89_08480</name>
</gene>
<accession>A0A6I4SXJ2</accession>
<evidence type="ECO:0000256" key="1">
    <source>
        <dbReference type="SAM" id="MobiDB-lite"/>
    </source>
</evidence>
<dbReference type="OrthoDB" id="7569549at2"/>
<sequence>MAAPFGIAQAQVAGQTPPPDQPSRPEPPPLIFVPDYTRAETLRRQEFDFHNKLMQQETRLSNYRMAREFADCAERISPGRVAALLNKPLASSAERRAAYSLMRFAPGCLGQSVYVSIPLLRGAVAEAALHDVQIADPKVATQIDSERVRQFSGATPGNEEGQEEIAAFSRFTQCQVLLAPGLVRDLLGEDPASTGEKSLRGKLADATKACGNPIGSDEEAAVVHRSYLAEALYHWTRSGENKGAS</sequence>
<dbReference type="EMBL" id="WTYM01000036">
    <property type="protein sequence ID" value="MXO59576.1"/>
    <property type="molecule type" value="Genomic_DNA"/>
</dbReference>
<keyword evidence="3" id="KW-1185">Reference proteome</keyword>
<name>A0A6I4SXJ2_9SPHN</name>
<feature type="region of interest" description="Disordered" evidence="1">
    <location>
        <begin position="1"/>
        <end position="28"/>
    </location>
</feature>
<dbReference type="Proteomes" id="UP000433652">
    <property type="component" value="Unassembled WGS sequence"/>
</dbReference>